<reference evidence="2 3" key="1">
    <citation type="submission" date="2021-06" db="EMBL/GenBank/DDBJ databases">
        <authorList>
            <person name="Palmer J.M."/>
        </authorList>
    </citation>
    <scope>NUCLEOTIDE SEQUENCE [LARGE SCALE GENOMIC DNA]</scope>
    <source>
        <strain evidence="2 3">XR_2019</strain>
        <tissue evidence="2">Muscle</tissue>
    </source>
</reference>
<name>A0ABV0VNM9_9TELE</name>
<accession>A0ABV0VNM9</accession>
<feature type="region of interest" description="Disordered" evidence="1">
    <location>
        <begin position="25"/>
        <end position="70"/>
    </location>
</feature>
<keyword evidence="3" id="KW-1185">Reference proteome</keyword>
<feature type="non-terminal residue" evidence="2">
    <location>
        <position position="1"/>
    </location>
</feature>
<gene>
    <name evidence="2" type="ORF">XENORESO_000330</name>
</gene>
<sequence>LDVGNVFIRSPKHRLLLPSQCLNGKEQSENQHCNNTTSKREISLARRPNQYHITENRKEAETSKRQKYPL</sequence>
<organism evidence="2 3">
    <name type="scientific">Xenotaenia resolanae</name>
    <dbReference type="NCBI Taxonomy" id="208358"/>
    <lineage>
        <taxon>Eukaryota</taxon>
        <taxon>Metazoa</taxon>
        <taxon>Chordata</taxon>
        <taxon>Craniata</taxon>
        <taxon>Vertebrata</taxon>
        <taxon>Euteleostomi</taxon>
        <taxon>Actinopterygii</taxon>
        <taxon>Neopterygii</taxon>
        <taxon>Teleostei</taxon>
        <taxon>Neoteleostei</taxon>
        <taxon>Acanthomorphata</taxon>
        <taxon>Ovalentaria</taxon>
        <taxon>Atherinomorphae</taxon>
        <taxon>Cyprinodontiformes</taxon>
        <taxon>Goodeidae</taxon>
        <taxon>Xenotaenia</taxon>
    </lineage>
</organism>
<comment type="caution">
    <text evidence="2">The sequence shown here is derived from an EMBL/GenBank/DDBJ whole genome shotgun (WGS) entry which is preliminary data.</text>
</comment>
<evidence type="ECO:0000313" key="3">
    <source>
        <dbReference type="Proteomes" id="UP001444071"/>
    </source>
</evidence>
<evidence type="ECO:0000313" key="2">
    <source>
        <dbReference type="EMBL" id="MEQ2258614.1"/>
    </source>
</evidence>
<proteinExistence type="predicted"/>
<dbReference type="EMBL" id="JAHRIM010001059">
    <property type="protein sequence ID" value="MEQ2258614.1"/>
    <property type="molecule type" value="Genomic_DNA"/>
</dbReference>
<feature type="compositionally biased region" description="Basic and acidic residues" evidence="1">
    <location>
        <begin position="54"/>
        <end position="64"/>
    </location>
</feature>
<dbReference type="Proteomes" id="UP001444071">
    <property type="component" value="Unassembled WGS sequence"/>
</dbReference>
<protein>
    <submittedName>
        <fullName evidence="2">Uncharacterized protein</fullName>
    </submittedName>
</protein>
<evidence type="ECO:0000256" key="1">
    <source>
        <dbReference type="SAM" id="MobiDB-lite"/>
    </source>
</evidence>